<evidence type="ECO:0000256" key="1">
    <source>
        <dbReference type="ARBA" id="ARBA00008520"/>
    </source>
</evidence>
<accession>M9RAG3</accession>
<dbReference type="GO" id="GO:0042956">
    <property type="term" value="P:maltodextrin transmembrane transport"/>
    <property type="evidence" value="ECO:0007669"/>
    <property type="project" value="TreeGrafter"/>
</dbReference>
<dbReference type="PANTHER" id="PTHR30061:SF50">
    <property type="entry name" value="MALTOSE_MALTODEXTRIN-BINDING PERIPLASMIC PROTEIN"/>
    <property type="match status" value="1"/>
</dbReference>
<evidence type="ECO:0000313" key="6">
    <source>
        <dbReference type="Proteomes" id="UP000005307"/>
    </source>
</evidence>
<evidence type="ECO:0000313" key="5">
    <source>
        <dbReference type="EMBL" id="AGI69639.1"/>
    </source>
</evidence>
<dbReference type="OrthoDB" id="9811951at2"/>
<feature type="signal peptide" evidence="4">
    <location>
        <begin position="1"/>
        <end position="26"/>
    </location>
</feature>
<dbReference type="AlphaFoldDB" id="M9RAG3"/>
<evidence type="ECO:0000256" key="2">
    <source>
        <dbReference type="ARBA" id="ARBA00022448"/>
    </source>
</evidence>
<dbReference type="KEGG" id="oat:OAN307_c42420"/>
<dbReference type="PANTHER" id="PTHR30061">
    <property type="entry name" value="MALTOSE-BINDING PERIPLASMIC PROTEIN"/>
    <property type="match status" value="1"/>
</dbReference>
<protein>
    <submittedName>
        <fullName evidence="5">ABC transporter periplasmatic solute-binding protein</fullName>
    </submittedName>
</protein>
<evidence type="ECO:0000256" key="4">
    <source>
        <dbReference type="SAM" id="SignalP"/>
    </source>
</evidence>
<dbReference type="Pfam" id="PF13416">
    <property type="entry name" value="SBP_bac_8"/>
    <property type="match status" value="1"/>
</dbReference>
<keyword evidence="2" id="KW-0813">Transport</keyword>
<gene>
    <name evidence="5" type="ORF">OAN307_c42420</name>
</gene>
<dbReference type="STRING" id="391626.OAN307_c42420"/>
<dbReference type="InterPro" id="IPR006059">
    <property type="entry name" value="SBP"/>
</dbReference>
<dbReference type="GO" id="GO:0055052">
    <property type="term" value="C:ATP-binding cassette (ABC) transporter complex, substrate-binding subunit-containing"/>
    <property type="evidence" value="ECO:0007669"/>
    <property type="project" value="TreeGrafter"/>
</dbReference>
<dbReference type="Proteomes" id="UP000005307">
    <property type="component" value="Chromosome"/>
</dbReference>
<dbReference type="EMBL" id="CP003740">
    <property type="protein sequence ID" value="AGI69639.1"/>
    <property type="molecule type" value="Genomic_DNA"/>
</dbReference>
<dbReference type="eggNOG" id="COG1653">
    <property type="taxonomic scope" value="Bacteria"/>
</dbReference>
<sequence>MKANLKGLVLAGLTSSATLFAGTAHAVEIEYWQYFFGARVDAMDQLIENFEAANPDINVTMTHFPYADYRTKVAAAIPAGEGPDVVQLFYGWLNDYVEAELIQPLPSDTFPVAQIDADFFPMVQAMKDGDNYWALPTAVRSLALFYNTRLFAAAGIDGPPATLDELMETAAALTQRDGAGNLTTVGLTAGMTAQDHHWWREVLVRQFGGEPYVDDYRTVNYNTEAGVAALDFYTNMFLNEDAVTSIGFMDEPQAAFKAGLAGMHIDGSFRIGSLADIRGLEWGVAELPAGMDGVQSNYSSYWVNAITTKAEGAKYDAAVLFMAYLTSDEAMQIWLDVVGELPAKPSVGMTEENANDDVFGPFIRGLAYANTTKFVNESAQRQVLVEMVERVQLLDMDPAESLAIAAEAEQKILDEYYAE</sequence>
<dbReference type="GO" id="GO:0015768">
    <property type="term" value="P:maltose transport"/>
    <property type="evidence" value="ECO:0007669"/>
    <property type="project" value="TreeGrafter"/>
</dbReference>
<dbReference type="SUPFAM" id="SSF53850">
    <property type="entry name" value="Periplasmic binding protein-like II"/>
    <property type="match status" value="1"/>
</dbReference>
<dbReference type="HOGENOM" id="CLU_031285_10_1_5"/>
<evidence type="ECO:0000256" key="3">
    <source>
        <dbReference type="ARBA" id="ARBA00022729"/>
    </source>
</evidence>
<dbReference type="GO" id="GO:1901982">
    <property type="term" value="F:maltose binding"/>
    <property type="evidence" value="ECO:0007669"/>
    <property type="project" value="TreeGrafter"/>
</dbReference>
<dbReference type="Gene3D" id="3.40.190.10">
    <property type="entry name" value="Periplasmic binding protein-like II"/>
    <property type="match status" value="1"/>
</dbReference>
<reference evidence="5 6" key="1">
    <citation type="journal article" date="2013" name="PLoS ONE">
        <title>Poles Apart: Arctic and Antarctic Octadecabacter strains Share High Genome Plasticity and a New Type of Xanthorhodopsin.</title>
        <authorList>
            <person name="Vollmers J."/>
            <person name="Voget S."/>
            <person name="Dietrich S."/>
            <person name="Gollnow K."/>
            <person name="Smits M."/>
            <person name="Meyer K."/>
            <person name="Brinkhoff T."/>
            <person name="Simon M."/>
            <person name="Daniel R."/>
        </authorList>
    </citation>
    <scope>NUCLEOTIDE SEQUENCE [LARGE SCALE GENOMIC DNA]</scope>
    <source>
        <strain evidence="5 6">307</strain>
    </source>
</reference>
<feature type="chain" id="PRO_5004102101" evidence="4">
    <location>
        <begin position="27"/>
        <end position="419"/>
    </location>
</feature>
<keyword evidence="3 4" id="KW-0732">Signal</keyword>
<name>M9RAG3_9RHOB</name>
<comment type="similarity">
    <text evidence="1">Belongs to the bacterial solute-binding protein 1 family.</text>
</comment>
<dbReference type="RefSeq" id="WP_015501560.1">
    <property type="nucleotide sequence ID" value="NC_020911.1"/>
</dbReference>
<proteinExistence type="inferred from homology"/>
<organism evidence="5 6">
    <name type="scientific">Octadecabacter antarcticus 307</name>
    <dbReference type="NCBI Taxonomy" id="391626"/>
    <lineage>
        <taxon>Bacteria</taxon>
        <taxon>Pseudomonadati</taxon>
        <taxon>Pseudomonadota</taxon>
        <taxon>Alphaproteobacteria</taxon>
        <taxon>Rhodobacterales</taxon>
        <taxon>Roseobacteraceae</taxon>
        <taxon>Octadecabacter</taxon>
    </lineage>
</organism>
<keyword evidence="6" id="KW-1185">Reference proteome</keyword>